<dbReference type="InterPro" id="IPR036977">
    <property type="entry name" value="DNA_primase_Znf_CHC2"/>
</dbReference>
<keyword evidence="2" id="KW-0639">Primosome</keyword>
<keyword evidence="1" id="KW-0240">DNA-directed RNA polymerase</keyword>
<evidence type="ECO:0000256" key="5">
    <source>
        <dbReference type="ARBA" id="ARBA00022705"/>
    </source>
</evidence>
<dbReference type="InterPro" id="IPR006171">
    <property type="entry name" value="TOPRIM_dom"/>
</dbReference>
<dbReference type="Pfam" id="PF08273">
    <property type="entry name" value="Zn_Ribbon_Prim"/>
    <property type="match status" value="1"/>
</dbReference>
<evidence type="ECO:0000259" key="7">
    <source>
        <dbReference type="SMART" id="SM00778"/>
    </source>
</evidence>
<gene>
    <name evidence="8" type="ORF">NX780_23590</name>
</gene>
<protein>
    <submittedName>
        <fullName evidence="8">Toprim domain-containing protein</fullName>
    </submittedName>
</protein>
<keyword evidence="4" id="KW-0548">Nucleotidyltransferase</keyword>
<sequence>MQGVKTRTADEAVGRWPGILQQLGVDPAFLGKKHGPCPICAGKDRYRFDDKAGRGTWICSHCGSGDGFQLLQKVMGWSFSEAAKQVDQIVETVQPGSIAPERTQTSKLRALNQVWKTSRAVVHGDPVWRYLSRRLGIETVPLGLRFHPELRYTDEAGVDLGRFPAMLARLQYPHGTGASIHRTYLTDDGEKAPVPQPKKIMAGKPLSTAAVRLGGGGATLGISEGIETALAASIRFGMPVWAATNAVLLEAWVPPQGVERVLIAGDNDASFTGQAAAFGLARRLAKKGLVVDVQIPDGIGRDWADVSV</sequence>
<accession>A0ABT2ASV4</accession>
<dbReference type="Proteomes" id="UP001206572">
    <property type="component" value="Unassembled WGS sequence"/>
</dbReference>
<dbReference type="EMBL" id="JANUHA010000027">
    <property type="protein sequence ID" value="MCS0599335.1"/>
    <property type="molecule type" value="Genomic_DNA"/>
</dbReference>
<proteinExistence type="predicted"/>
<comment type="caution">
    <text evidence="8">The sequence shown here is derived from an EMBL/GenBank/DDBJ whole genome shotgun (WGS) entry which is preliminary data.</text>
</comment>
<dbReference type="SMART" id="SM00778">
    <property type="entry name" value="Prim_Zn_Ribbon"/>
    <property type="match status" value="1"/>
</dbReference>
<evidence type="ECO:0000256" key="1">
    <source>
        <dbReference type="ARBA" id="ARBA00022478"/>
    </source>
</evidence>
<evidence type="ECO:0000256" key="3">
    <source>
        <dbReference type="ARBA" id="ARBA00022679"/>
    </source>
</evidence>
<keyword evidence="5" id="KW-0235">DNA replication</keyword>
<evidence type="ECO:0000256" key="4">
    <source>
        <dbReference type="ARBA" id="ARBA00022695"/>
    </source>
</evidence>
<name>A0ABT2ASV4_9BURK</name>
<reference evidence="8 9" key="1">
    <citation type="submission" date="2022-08" db="EMBL/GenBank/DDBJ databases">
        <title>Reclassification of Massilia species as members of the genera Telluria, Duganella, Pseudoduganella, Mokoshia gen. nov. and Zemynaea gen. nov. using orthogonal and non-orthogonal genome-based approaches.</title>
        <authorList>
            <person name="Bowman J.P."/>
        </authorList>
    </citation>
    <scope>NUCLEOTIDE SEQUENCE [LARGE SCALE GENOMIC DNA]</scope>
    <source>
        <strain evidence="8 9">JCM 31661</strain>
    </source>
</reference>
<dbReference type="Gene3D" id="3.90.580.10">
    <property type="entry name" value="Zinc finger, CHC2-type domain"/>
    <property type="match status" value="1"/>
</dbReference>
<keyword evidence="9" id="KW-1185">Reference proteome</keyword>
<keyword evidence="6" id="KW-0804">Transcription</keyword>
<dbReference type="Pfam" id="PF13362">
    <property type="entry name" value="Toprim_3"/>
    <property type="match status" value="1"/>
</dbReference>
<evidence type="ECO:0000313" key="9">
    <source>
        <dbReference type="Proteomes" id="UP001206572"/>
    </source>
</evidence>
<dbReference type="Pfam" id="PF23639">
    <property type="entry name" value="DUF7146"/>
    <property type="match status" value="1"/>
</dbReference>
<evidence type="ECO:0000256" key="2">
    <source>
        <dbReference type="ARBA" id="ARBA00022515"/>
    </source>
</evidence>
<feature type="domain" description="DNA primase/helicase Gp4 N-terminal Bacteriophage T7-like" evidence="7">
    <location>
        <begin position="32"/>
        <end position="68"/>
    </location>
</feature>
<evidence type="ECO:0000256" key="6">
    <source>
        <dbReference type="ARBA" id="ARBA00023163"/>
    </source>
</evidence>
<evidence type="ECO:0000313" key="8">
    <source>
        <dbReference type="EMBL" id="MCS0599335.1"/>
    </source>
</evidence>
<dbReference type="InterPro" id="IPR055570">
    <property type="entry name" value="DUF7146"/>
</dbReference>
<dbReference type="InterPro" id="IPR013237">
    <property type="entry name" value="Phage_T7_Gp4_N"/>
</dbReference>
<dbReference type="RefSeq" id="WP_258830333.1">
    <property type="nucleotide sequence ID" value="NZ_JANUHA010000027.1"/>
</dbReference>
<organism evidence="8 9">
    <name type="scientific">Massilia agri</name>
    <dbReference type="NCBI Taxonomy" id="1886785"/>
    <lineage>
        <taxon>Bacteria</taxon>
        <taxon>Pseudomonadati</taxon>
        <taxon>Pseudomonadota</taxon>
        <taxon>Betaproteobacteria</taxon>
        <taxon>Burkholderiales</taxon>
        <taxon>Oxalobacteraceae</taxon>
        <taxon>Telluria group</taxon>
        <taxon>Massilia</taxon>
    </lineage>
</organism>
<dbReference type="SUPFAM" id="SSF57783">
    <property type="entry name" value="Zinc beta-ribbon"/>
    <property type="match status" value="1"/>
</dbReference>
<keyword evidence="3" id="KW-0808">Transferase</keyword>